<evidence type="ECO:0000256" key="1">
    <source>
        <dbReference type="SAM" id="MobiDB-lite"/>
    </source>
</evidence>
<feature type="region of interest" description="Disordered" evidence="1">
    <location>
        <begin position="58"/>
        <end position="94"/>
    </location>
</feature>
<proteinExistence type="predicted"/>
<accession>A0ABQ9Z2T5</accession>
<name>A0ABQ9Z2T5_9CRUS</name>
<evidence type="ECO:0000313" key="2">
    <source>
        <dbReference type="EMBL" id="KAK4007158.1"/>
    </source>
</evidence>
<protein>
    <submittedName>
        <fullName evidence="2">Uncharacterized protein</fullName>
    </submittedName>
</protein>
<sequence>MQIFKRITDEKSVVISATYIKLLRIRWTILPRAGSCRLSWVWRLLKQGQLIRPASEYPSRKLDVGGPDQSIRTGEDPNDSAGPPAPTGGILPVV</sequence>
<organism evidence="2 3">
    <name type="scientific">Daphnia magna</name>
    <dbReference type="NCBI Taxonomy" id="35525"/>
    <lineage>
        <taxon>Eukaryota</taxon>
        <taxon>Metazoa</taxon>
        <taxon>Ecdysozoa</taxon>
        <taxon>Arthropoda</taxon>
        <taxon>Crustacea</taxon>
        <taxon>Branchiopoda</taxon>
        <taxon>Diplostraca</taxon>
        <taxon>Cladocera</taxon>
        <taxon>Anomopoda</taxon>
        <taxon>Daphniidae</taxon>
        <taxon>Daphnia</taxon>
    </lineage>
</organism>
<evidence type="ECO:0000313" key="3">
    <source>
        <dbReference type="Proteomes" id="UP001234178"/>
    </source>
</evidence>
<reference evidence="2 3" key="1">
    <citation type="journal article" date="2023" name="Nucleic Acids Res.">
        <title>The hologenome of Daphnia magna reveals possible DNA methylation and microbiome-mediated evolution of the host genome.</title>
        <authorList>
            <person name="Chaturvedi A."/>
            <person name="Li X."/>
            <person name="Dhandapani V."/>
            <person name="Marshall H."/>
            <person name="Kissane S."/>
            <person name="Cuenca-Cambronero M."/>
            <person name="Asole G."/>
            <person name="Calvet F."/>
            <person name="Ruiz-Romero M."/>
            <person name="Marangio P."/>
            <person name="Guigo R."/>
            <person name="Rago D."/>
            <person name="Mirbahai L."/>
            <person name="Eastwood N."/>
            <person name="Colbourne J.K."/>
            <person name="Zhou J."/>
            <person name="Mallon E."/>
            <person name="Orsini L."/>
        </authorList>
    </citation>
    <scope>NUCLEOTIDE SEQUENCE [LARGE SCALE GENOMIC DNA]</scope>
    <source>
        <strain evidence="2">LRV0_1</strain>
    </source>
</reference>
<gene>
    <name evidence="2" type="ORF">OUZ56_012320</name>
</gene>
<comment type="caution">
    <text evidence="2">The sequence shown here is derived from an EMBL/GenBank/DDBJ whole genome shotgun (WGS) entry which is preliminary data.</text>
</comment>
<dbReference type="EMBL" id="JAOYFB010000002">
    <property type="protein sequence ID" value="KAK4007158.1"/>
    <property type="molecule type" value="Genomic_DNA"/>
</dbReference>
<keyword evidence="3" id="KW-1185">Reference proteome</keyword>
<dbReference type="Proteomes" id="UP001234178">
    <property type="component" value="Unassembled WGS sequence"/>
</dbReference>